<dbReference type="AlphaFoldDB" id="A0A9X9PTF7"/>
<keyword evidence="3" id="KW-1185">Reference proteome</keyword>
<dbReference type="Proteomes" id="UP000269945">
    <property type="component" value="Unassembled WGS sequence"/>
</dbReference>
<sequence length="46" mass="5032">MSRVTQTGQSQNEEHSPPGSQPGHPHHRCTPQQAFCCSTQERVSSA</sequence>
<gene>
    <name evidence="2" type="ORF">BN2614_LOCUS1</name>
</gene>
<evidence type="ECO:0000313" key="2">
    <source>
        <dbReference type="EMBL" id="VCW50298.1"/>
    </source>
</evidence>
<comment type="caution">
    <text evidence="2">The sequence shown here is derived from an EMBL/GenBank/DDBJ whole genome shotgun (WGS) entry which is preliminary data.</text>
</comment>
<feature type="compositionally biased region" description="Polar residues" evidence="1">
    <location>
        <begin position="1"/>
        <end position="11"/>
    </location>
</feature>
<organism evidence="2 3">
    <name type="scientific">Gulo gulo</name>
    <name type="common">Wolverine</name>
    <name type="synonym">Gluton</name>
    <dbReference type="NCBI Taxonomy" id="48420"/>
    <lineage>
        <taxon>Eukaryota</taxon>
        <taxon>Metazoa</taxon>
        <taxon>Chordata</taxon>
        <taxon>Craniata</taxon>
        <taxon>Vertebrata</taxon>
        <taxon>Euteleostomi</taxon>
        <taxon>Mammalia</taxon>
        <taxon>Eutheria</taxon>
        <taxon>Laurasiatheria</taxon>
        <taxon>Carnivora</taxon>
        <taxon>Caniformia</taxon>
        <taxon>Musteloidea</taxon>
        <taxon>Mustelidae</taxon>
        <taxon>Guloninae</taxon>
        <taxon>Gulo</taxon>
    </lineage>
</organism>
<accession>A0A9X9PTF7</accession>
<name>A0A9X9PTF7_GULGU</name>
<reference evidence="2 3" key="1">
    <citation type="submission" date="2018-10" db="EMBL/GenBank/DDBJ databases">
        <authorList>
            <person name="Ekblom R."/>
            <person name="Jareborg N."/>
        </authorList>
    </citation>
    <scope>NUCLEOTIDE SEQUENCE [LARGE SCALE GENOMIC DNA]</scope>
    <source>
        <tissue evidence="2">Muscle</tissue>
    </source>
</reference>
<evidence type="ECO:0000256" key="1">
    <source>
        <dbReference type="SAM" id="MobiDB-lite"/>
    </source>
</evidence>
<dbReference type="EMBL" id="CYRY02000764">
    <property type="protein sequence ID" value="VCW50298.1"/>
    <property type="molecule type" value="Genomic_DNA"/>
</dbReference>
<feature type="region of interest" description="Disordered" evidence="1">
    <location>
        <begin position="1"/>
        <end position="31"/>
    </location>
</feature>
<evidence type="ECO:0000313" key="3">
    <source>
        <dbReference type="Proteomes" id="UP000269945"/>
    </source>
</evidence>
<protein>
    <submittedName>
        <fullName evidence="2">Uncharacterized protein</fullName>
    </submittedName>
</protein>
<proteinExistence type="predicted"/>